<evidence type="ECO:0000313" key="1">
    <source>
        <dbReference type="EMBL" id="MBM7510222.1"/>
    </source>
</evidence>
<proteinExistence type="predicted"/>
<organism evidence="1 2">
    <name type="scientific">Nocardioides salarius</name>
    <dbReference type="NCBI Taxonomy" id="374513"/>
    <lineage>
        <taxon>Bacteria</taxon>
        <taxon>Bacillati</taxon>
        <taxon>Actinomycetota</taxon>
        <taxon>Actinomycetes</taxon>
        <taxon>Propionibacteriales</taxon>
        <taxon>Nocardioidaceae</taxon>
        <taxon>Nocardioides</taxon>
    </lineage>
</organism>
<keyword evidence="1" id="KW-0418">Kinase</keyword>
<keyword evidence="2" id="KW-1185">Reference proteome</keyword>
<comment type="caution">
    <text evidence="1">The sequence shown here is derived from an EMBL/GenBank/DDBJ whole genome shotgun (WGS) entry which is preliminary data.</text>
</comment>
<name>A0ABS2MGA2_9ACTN</name>
<dbReference type="RefSeq" id="WP_193671143.1">
    <property type="nucleotide sequence ID" value="NZ_JACDTV010000028.1"/>
</dbReference>
<dbReference type="Gene3D" id="3.40.50.300">
    <property type="entry name" value="P-loop containing nucleotide triphosphate hydrolases"/>
    <property type="match status" value="1"/>
</dbReference>
<evidence type="ECO:0000313" key="2">
    <source>
        <dbReference type="Proteomes" id="UP000732378"/>
    </source>
</evidence>
<dbReference type="InterPro" id="IPR027417">
    <property type="entry name" value="P-loop_NTPase"/>
</dbReference>
<accession>A0ABS2MGA2</accession>
<dbReference type="SUPFAM" id="SSF52540">
    <property type="entry name" value="P-loop containing nucleoside triphosphate hydrolases"/>
    <property type="match status" value="1"/>
</dbReference>
<dbReference type="Proteomes" id="UP000732378">
    <property type="component" value="Unassembled WGS sequence"/>
</dbReference>
<dbReference type="EMBL" id="JAFBBZ010000001">
    <property type="protein sequence ID" value="MBM7510222.1"/>
    <property type="molecule type" value="Genomic_DNA"/>
</dbReference>
<gene>
    <name evidence="1" type="ORF">JOE61_004036</name>
</gene>
<protein>
    <submittedName>
        <fullName evidence="1">Cytidylate kinase</fullName>
    </submittedName>
</protein>
<dbReference type="GO" id="GO:0016301">
    <property type="term" value="F:kinase activity"/>
    <property type="evidence" value="ECO:0007669"/>
    <property type="project" value="UniProtKB-KW"/>
</dbReference>
<keyword evidence="1" id="KW-0808">Transferase</keyword>
<sequence>MELAAGLAPLLEDPNVGVLRARPELRVLVSGWSASGKSVLARHLAALLECEYLCASNVLTTELGMESVDWIDERTRVEALRSTEHERTLDDRLLHHLSESPRIVLDSWVAPFRSTVHDVAVWIECDLDSRIQNAIGPDGKRNYAATRRVRDGLVAKDDDSVRRFKSAYGFVFGPDPNVFQVMVDISDDISAEISSWPNERLVVARKIVKALANQLAG</sequence>
<reference evidence="1 2" key="1">
    <citation type="submission" date="2021-01" db="EMBL/GenBank/DDBJ databases">
        <title>Sequencing the genomes of 1000 actinobacteria strains.</title>
        <authorList>
            <person name="Klenk H.-P."/>
        </authorList>
    </citation>
    <scope>NUCLEOTIDE SEQUENCE [LARGE SCALE GENOMIC DNA]</scope>
    <source>
        <strain evidence="1 2">DSM 18239</strain>
    </source>
</reference>